<sequence length="398" mass="42596">MTAPLTVGCTPEHQADLGKPPASVAPEDLRDDGAADLVADLEQAMSRPAAVDRVASASGSARAELVAAAANVRALGLRDVGLRYLAPSSTTISGPEEARFGAAAWLADVQVSWRQPGVDRRDALLTVPMVLTGEGEDQEFASFTTVGSEHVPLWLLTRLAVVRRERTVVAAPTQAAARRLSALAEQAVTTVRQTLPQWRSRLLVQEAPSQRVFQLAAGLPAEQARAVAAVTTTPDGSGDPDARGQVYVNPRLYDPLADDGRQIVISHESAHVALGAATSQMPLWLSEGTADWIALRRSTVPMDRLASQVLGWVRENGGPRTLPGPSAFDGSDKRIGAWYEAAWLAVKRLADTYGAEDLLRFYRATERAGSADRAFSQVLGTSEGAFVRDWRSYLVSLA</sequence>
<reference evidence="2 3" key="1">
    <citation type="submission" date="2023-07" db="EMBL/GenBank/DDBJ databases">
        <title>Sequencing the genomes of 1000 actinobacteria strains.</title>
        <authorList>
            <person name="Klenk H.-P."/>
        </authorList>
    </citation>
    <scope>NUCLEOTIDE SEQUENCE [LARGE SCALE GENOMIC DNA]</scope>
    <source>
        <strain evidence="2 3">DSM 19426</strain>
    </source>
</reference>
<protein>
    <recommendedName>
        <fullName evidence="4">HEXXH motif domain-containing protein</fullName>
    </recommendedName>
</protein>
<keyword evidence="3" id="KW-1185">Reference proteome</keyword>
<gene>
    <name evidence="2" type="ORF">J2S63_000108</name>
</gene>
<comment type="caution">
    <text evidence="2">The sequence shown here is derived from an EMBL/GenBank/DDBJ whole genome shotgun (WGS) entry which is preliminary data.</text>
</comment>
<name>A0ABU2BPK9_9ACTN</name>
<organism evidence="2 3">
    <name type="scientific">Nocardioides marmoribigeumensis</name>
    <dbReference type="NCBI Taxonomy" id="433649"/>
    <lineage>
        <taxon>Bacteria</taxon>
        <taxon>Bacillati</taxon>
        <taxon>Actinomycetota</taxon>
        <taxon>Actinomycetes</taxon>
        <taxon>Propionibacteriales</taxon>
        <taxon>Nocardioidaceae</taxon>
        <taxon>Nocardioides</taxon>
    </lineage>
</organism>
<feature type="region of interest" description="Disordered" evidence="1">
    <location>
        <begin position="1"/>
        <end position="24"/>
    </location>
</feature>
<evidence type="ECO:0000313" key="3">
    <source>
        <dbReference type="Proteomes" id="UP001183648"/>
    </source>
</evidence>
<evidence type="ECO:0000313" key="2">
    <source>
        <dbReference type="EMBL" id="MDR7360555.1"/>
    </source>
</evidence>
<dbReference type="EMBL" id="JAVDYG010000001">
    <property type="protein sequence ID" value="MDR7360555.1"/>
    <property type="molecule type" value="Genomic_DNA"/>
</dbReference>
<accession>A0ABU2BPK9</accession>
<evidence type="ECO:0008006" key="4">
    <source>
        <dbReference type="Google" id="ProtNLM"/>
    </source>
</evidence>
<dbReference type="Proteomes" id="UP001183648">
    <property type="component" value="Unassembled WGS sequence"/>
</dbReference>
<dbReference type="RefSeq" id="WP_310297193.1">
    <property type="nucleotide sequence ID" value="NZ_BAAAPS010000006.1"/>
</dbReference>
<proteinExistence type="predicted"/>
<evidence type="ECO:0000256" key="1">
    <source>
        <dbReference type="SAM" id="MobiDB-lite"/>
    </source>
</evidence>